<dbReference type="eggNOG" id="COG0457">
    <property type="taxonomic scope" value="Bacteria"/>
</dbReference>
<dbReference type="OrthoDB" id="9815894at2"/>
<dbReference type="Pfam" id="PF23914">
    <property type="entry name" value="TPR_CcmH_CycH"/>
    <property type="match status" value="1"/>
</dbReference>
<gene>
    <name evidence="3" type="ORF">GP2143_02514</name>
</gene>
<dbReference type="Gene3D" id="3.40.50.300">
    <property type="entry name" value="P-loop containing nucleotide triphosphate hydrolases"/>
    <property type="match status" value="1"/>
</dbReference>
<comment type="caution">
    <text evidence="3">The sequence shown here is derived from an EMBL/GenBank/DDBJ whole genome shotgun (WGS) entry which is preliminary data.</text>
</comment>
<keyword evidence="1" id="KW-0808">Transferase</keyword>
<evidence type="ECO:0000313" key="3">
    <source>
        <dbReference type="EMBL" id="EAW30760.1"/>
    </source>
</evidence>
<dbReference type="Proteomes" id="UP000004931">
    <property type="component" value="Unassembled WGS sequence"/>
</dbReference>
<dbReference type="GO" id="GO:0008476">
    <property type="term" value="F:protein-tyrosine sulfotransferase activity"/>
    <property type="evidence" value="ECO:0007669"/>
    <property type="project" value="InterPro"/>
</dbReference>
<dbReference type="InterPro" id="IPR056413">
    <property type="entry name" value="TPR_CcmH_CycH"/>
</dbReference>
<dbReference type="AlphaFoldDB" id="A0YEC4"/>
<evidence type="ECO:0000259" key="2">
    <source>
        <dbReference type="Pfam" id="PF23914"/>
    </source>
</evidence>
<dbReference type="Pfam" id="PF13469">
    <property type="entry name" value="Sulfotransfer_3"/>
    <property type="match status" value="1"/>
</dbReference>
<dbReference type="SUPFAM" id="SSF48452">
    <property type="entry name" value="TPR-like"/>
    <property type="match status" value="2"/>
</dbReference>
<accession>A0YEC4</accession>
<dbReference type="SUPFAM" id="SSF52540">
    <property type="entry name" value="P-loop containing nucleoside triphosphate hydrolases"/>
    <property type="match status" value="1"/>
</dbReference>
<organism evidence="3 4">
    <name type="scientific">marine gamma proteobacterium HTCC2143</name>
    <dbReference type="NCBI Taxonomy" id="247633"/>
    <lineage>
        <taxon>Bacteria</taxon>
        <taxon>Pseudomonadati</taxon>
        <taxon>Pseudomonadota</taxon>
        <taxon>Gammaproteobacteria</taxon>
        <taxon>Cellvibrionales</taxon>
        <taxon>Spongiibacteraceae</taxon>
        <taxon>BD1-7 clade</taxon>
    </lineage>
</organism>
<dbReference type="SMART" id="SM00028">
    <property type="entry name" value="TPR"/>
    <property type="match status" value="6"/>
</dbReference>
<evidence type="ECO:0000313" key="4">
    <source>
        <dbReference type="Proteomes" id="UP000004931"/>
    </source>
</evidence>
<feature type="domain" description="Cytochrome c-type biogenesis protein H TPR" evidence="2">
    <location>
        <begin position="164"/>
        <end position="276"/>
    </location>
</feature>
<dbReference type="PANTHER" id="PTHR12788">
    <property type="entry name" value="PROTEIN-TYROSINE SULFOTRANSFERASE 2"/>
    <property type="match status" value="1"/>
</dbReference>
<dbReference type="InterPro" id="IPR019734">
    <property type="entry name" value="TPR_rpt"/>
</dbReference>
<sequence length="662" mass="74997">MQDDELAQQLQTVQQQMSQQQFATALMSLELLLKSNPELQEALYMAAVCQRYQQQFVHAQDYLKQLFECNLEHGRGHQEQGYLLREQGLGQQALAAFQRATQINPALEASWRAQADLAKVLDRPDLAQQPLAQLKRLKAMPKALVAITDLLAQGKIVKAEVLCRQVLERQPRNVEAMRLLAGIASQIGAMQEAEILLENACQFDSSNSQLQIDYIQLLRKRQRFHEALQQAGKLLETDPDNPQFQSIYAIEAMQAGDINTALEYFDKVLKQLPDDTGTITAKGHAHKTAGNTAEAIACYQAAASVNPEFCEAYYALANLKTYRFGAEEINAMLALEPLSMRLLDKVYLSFALAKAYEDGKKFEQSFQFYQQGNALKKQQSGYNANSMSDELQKQSRFFTAQRCANLNGCGDPAADPIFILGLPRSGSTLLEQILSSHSQVEGTLELPNILAYSKELRRHQVDGEKLGYPEVIAELDEQVLTDLGSRYLEETKVYRNQSPFFIDKMPNNFRHIGLIKLILPNAKIIDARRHPMACCFSGYKQLFAEGQEFSYSLSDMGQYYTDYVELMEHWDNVLPGQVLRVHYEQVIDDLEGQVRRILDFCGLPFESACLSFHETKRSVRTASSEQVRQPIFKTGLEQWKNYSVQLSELQDQLADIIDHYPA</sequence>
<dbReference type="EMBL" id="AAVT01000006">
    <property type="protein sequence ID" value="EAW30760.1"/>
    <property type="molecule type" value="Genomic_DNA"/>
</dbReference>
<dbReference type="Pfam" id="PF13432">
    <property type="entry name" value="TPR_16"/>
    <property type="match status" value="1"/>
</dbReference>
<protein>
    <submittedName>
        <fullName evidence="3">TPR domain protein</fullName>
    </submittedName>
</protein>
<reference evidence="3 4" key="1">
    <citation type="journal article" date="2010" name="J. Bacteriol.">
        <title>Genome sequence of the oligotrophic marine Gammaproteobacterium HTCC2143, isolated from the Oregon Coast.</title>
        <authorList>
            <person name="Oh H.M."/>
            <person name="Kang I."/>
            <person name="Ferriera S."/>
            <person name="Giovannoni S.J."/>
            <person name="Cho J.C."/>
        </authorList>
    </citation>
    <scope>NUCLEOTIDE SEQUENCE [LARGE SCALE GENOMIC DNA]</scope>
    <source>
        <strain evidence="3 4">HTCC2143</strain>
    </source>
</reference>
<dbReference type="InterPro" id="IPR026634">
    <property type="entry name" value="TPST-like"/>
</dbReference>
<proteinExistence type="predicted"/>
<dbReference type="InterPro" id="IPR011990">
    <property type="entry name" value="TPR-like_helical_dom_sf"/>
</dbReference>
<dbReference type="PANTHER" id="PTHR12788:SF10">
    <property type="entry name" value="PROTEIN-TYROSINE SULFOTRANSFERASE"/>
    <property type="match status" value="1"/>
</dbReference>
<dbReference type="Gene3D" id="1.25.40.10">
    <property type="entry name" value="Tetratricopeptide repeat domain"/>
    <property type="match status" value="2"/>
</dbReference>
<dbReference type="STRING" id="247633.GP2143_02514"/>
<dbReference type="InterPro" id="IPR027417">
    <property type="entry name" value="P-loop_NTPase"/>
</dbReference>
<name>A0YEC4_9GAMM</name>
<evidence type="ECO:0000256" key="1">
    <source>
        <dbReference type="ARBA" id="ARBA00022679"/>
    </source>
</evidence>
<keyword evidence="4" id="KW-1185">Reference proteome</keyword>